<dbReference type="CDD" id="cd03275">
    <property type="entry name" value="ABC_SMC1_euk"/>
    <property type="match status" value="1"/>
</dbReference>
<dbReference type="GO" id="GO:0051301">
    <property type="term" value="P:cell division"/>
    <property type="evidence" value="ECO:0007669"/>
    <property type="project" value="UniProtKB-KW"/>
</dbReference>
<dbReference type="Pfam" id="PF02463">
    <property type="entry name" value="SMC_N"/>
    <property type="match status" value="1"/>
</dbReference>
<evidence type="ECO:0000256" key="4">
    <source>
        <dbReference type="ARBA" id="ARBA00022618"/>
    </source>
</evidence>
<dbReference type="InterPro" id="IPR027417">
    <property type="entry name" value="P-loop_NTPase"/>
</dbReference>
<feature type="coiled-coil region" evidence="8">
    <location>
        <begin position="8"/>
        <end position="98"/>
    </location>
</feature>
<protein>
    <recommendedName>
        <fullName evidence="9">RecF/RecN/SMC N-terminal domain-containing protein</fullName>
    </recommendedName>
</protein>
<dbReference type="GO" id="GO:0005634">
    <property type="term" value="C:nucleus"/>
    <property type="evidence" value="ECO:0007669"/>
    <property type="project" value="UniProtKB-SubCell"/>
</dbReference>
<evidence type="ECO:0000256" key="2">
    <source>
        <dbReference type="ARBA" id="ARBA00004286"/>
    </source>
</evidence>
<dbReference type="EMBL" id="KN832983">
    <property type="protein sequence ID" value="KIM86142.1"/>
    <property type="molecule type" value="Genomic_DNA"/>
</dbReference>
<keyword evidence="7" id="KW-0131">Cell cycle</keyword>
<evidence type="ECO:0000313" key="11">
    <source>
        <dbReference type="Proteomes" id="UP000054166"/>
    </source>
</evidence>
<sequence>MKATTERLTMLETTSKAEQATLSKLEEQKQAIQNEIAEIENAITMLQEELKGLNDILEDKTKTVEQVKRTTSKAAKGLDQALKEIGSKNDEIEKLALDRSSIYRRCRLEEIPLPLLEGNLKNVPMEENLREEVAMDVDEDEDGTQQVKKVADYGIEVDFETLDDDERQDNSPETAAEFDTAITKFNGEIERMAPNMKAMDRLDDVEAKLANTEKEADKARKDSKNARDQFNDVKKRRCDMFNKAYTHISERIDQVYKDLTKGKASPMGGVAYLSLEDSEEPYAEGIKYHAMPPMKRFRDMEQLSGGEKTVAALALLFAIHSYQPAPFFVLDEVDAALDNTNVAKIANYIRAQASDTFQFIVISLKGSLYERGNSLVGIYRDQDVNSSRTLTLDLTQYDE</sequence>
<dbReference type="InterPro" id="IPR028468">
    <property type="entry name" value="Smc1_ABC"/>
</dbReference>
<evidence type="ECO:0000256" key="8">
    <source>
        <dbReference type="SAM" id="Coils"/>
    </source>
</evidence>
<dbReference type="PANTHER" id="PTHR18937">
    <property type="entry name" value="STRUCTURAL MAINTENANCE OF CHROMOSOMES SMC FAMILY MEMBER"/>
    <property type="match status" value="1"/>
</dbReference>
<evidence type="ECO:0000313" key="10">
    <source>
        <dbReference type="EMBL" id="KIM86142.1"/>
    </source>
</evidence>
<dbReference type="AlphaFoldDB" id="A0A0C3C8Z2"/>
<dbReference type="GO" id="GO:0007062">
    <property type="term" value="P:sister chromatid cohesion"/>
    <property type="evidence" value="ECO:0007669"/>
    <property type="project" value="InterPro"/>
</dbReference>
<organism evidence="10 11">
    <name type="scientific">Piloderma croceum (strain F 1598)</name>
    <dbReference type="NCBI Taxonomy" id="765440"/>
    <lineage>
        <taxon>Eukaryota</taxon>
        <taxon>Fungi</taxon>
        <taxon>Dikarya</taxon>
        <taxon>Basidiomycota</taxon>
        <taxon>Agaricomycotina</taxon>
        <taxon>Agaricomycetes</taxon>
        <taxon>Agaricomycetidae</taxon>
        <taxon>Atheliales</taxon>
        <taxon>Atheliaceae</taxon>
        <taxon>Piloderma</taxon>
    </lineage>
</organism>
<gene>
    <name evidence="10" type="ORF">PILCRDRAFT_334633</name>
</gene>
<evidence type="ECO:0000256" key="5">
    <source>
        <dbReference type="ARBA" id="ARBA00022776"/>
    </source>
</evidence>
<evidence type="ECO:0000256" key="3">
    <source>
        <dbReference type="ARBA" id="ARBA00022454"/>
    </source>
</evidence>
<dbReference type="HOGENOM" id="CLU_057899_1_1_1"/>
<proteinExistence type="predicted"/>
<reference evidence="10 11" key="1">
    <citation type="submission" date="2014-04" db="EMBL/GenBank/DDBJ databases">
        <authorList>
            <consortium name="DOE Joint Genome Institute"/>
            <person name="Kuo A."/>
            <person name="Tarkka M."/>
            <person name="Buscot F."/>
            <person name="Kohler A."/>
            <person name="Nagy L.G."/>
            <person name="Floudas D."/>
            <person name="Copeland A."/>
            <person name="Barry K.W."/>
            <person name="Cichocki N."/>
            <person name="Veneault-Fourrey C."/>
            <person name="LaButti K."/>
            <person name="Lindquist E.A."/>
            <person name="Lipzen A."/>
            <person name="Lundell T."/>
            <person name="Morin E."/>
            <person name="Murat C."/>
            <person name="Sun H."/>
            <person name="Tunlid A."/>
            <person name="Henrissat B."/>
            <person name="Grigoriev I.V."/>
            <person name="Hibbett D.S."/>
            <person name="Martin F."/>
            <person name="Nordberg H.P."/>
            <person name="Cantor M.N."/>
            <person name="Hua S.X."/>
        </authorList>
    </citation>
    <scope>NUCLEOTIDE SEQUENCE [LARGE SCALE GENOMIC DNA]</scope>
    <source>
        <strain evidence="10 11">F 1598</strain>
    </source>
</reference>
<dbReference type="STRING" id="765440.A0A0C3C8Z2"/>
<keyword evidence="3" id="KW-0158">Chromosome</keyword>
<dbReference type="GO" id="GO:0005524">
    <property type="term" value="F:ATP binding"/>
    <property type="evidence" value="ECO:0007669"/>
    <property type="project" value="InterPro"/>
</dbReference>
<keyword evidence="5" id="KW-0498">Mitosis</keyword>
<dbReference type="GO" id="GO:0016887">
    <property type="term" value="F:ATP hydrolysis activity"/>
    <property type="evidence" value="ECO:0007669"/>
    <property type="project" value="InterPro"/>
</dbReference>
<evidence type="ECO:0000256" key="7">
    <source>
        <dbReference type="ARBA" id="ARBA00023306"/>
    </source>
</evidence>
<evidence type="ECO:0000259" key="9">
    <source>
        <dbReference type="Pfam" id="PF02463"/>
    </source>
</evidence>
<feature type="domain" description="RecF/RecN/SMC N-terminal" evidence="9">
    <location>
        <begin position="65"/>
        <end position="383"/>
    </location>
</feature>
<accession>A0A0C3C8Z2</accession>
<dbReference type="InterPro" id="IPR003395">
    <property type="entry name" value="RecF/RecN/SMC_N"/>
</dbReference>
<dbReference type="InParanoid" id="A0A0C3C8Z2"/>
<dbReference type="Gene3D" id="3.40.50.300">
    <property type="entry name" value="P-loop containing nucleotide triphosphate hydrolases"/>
    <property type="match status" value="1"/>
</dbReference>
<reference evidence="11" key="2">
    <citation type="submission" date="2015-01" db="EMBL/GenBank/DDBJ databases">
        <title>Evolutionary Origins and Diversification of the Mycorrhizal Mutualists.</title>
        <authorList>
            <consortium name="DOE Joint Genome Institute"/>
            <consortium name="Mycorrhizal Genomics Consortium"/>
            <person name="Kohler A."/>
            <person name="Kuo A."/>
            <person name="Nagy L.G."/>
            <person name="Floudas D."/>
            <person name="Copeland A."/>
            <person name="Barry K.W."/>
            <person name="Cichocki N."/>
            <person name="Veneault-Fourrey C."/>
            <person name="LaButti K."/>
            <person name="Lindquist E.A."/>
            <person name="Lipzen A."/>
            <person name="Lundell T."/>
            <person name="Morin E."/>
            <person name="Murat C."/>
            <person name="Riley R."/>
            <person name="Ohm R."/>
            <person name="Sun H."/>
            <person name="Tunlid A."/>
            <person name="Henrissat B."/>
            <person name="Grigoriev I.V."/>
            <person name="Hibbett D.S."/>
            <person name="Martin F."/>
        </authorList>
    </citation>
    <scope>NUCLEOTIDE SEQUENCE [LARGE SCALE GENOMIC DNA]</scope>
    <source>
        <strain evidence="11">F 1598</strain>
    </source>
</reference>
<comment type="subcellular location">
    <subcellularLocation>
        <location evidence="2">Chromosome</location>
    </subcellularLocation>
    <subcellularLocation>
        <location evidence="1">Nucleus</location>
    </subcellularLocation>
</comment>
<dbReference type="GO" id="GO:0008278">
    <property type="term" value="C:cohesin complex"/>
    <property type="evidence" value="ECO:0007669"/>
    <property type="project" value="InterPro"/>
</dbReference>
<keyword evidence="8" id="KW-0175">Coiled coil</keyword>
<dbReference type="GO" id="GO:0003677">
    <property type="term" value="F:DNA binding"/>
    <property type="evidence" value="ECO:0007669"/>
    <property type="project" value="TreeGrafter"/>
</dbReference>
<name>A0A0C3C8Z2_PILCF</name>
<dbReference type="SUPFAM" id="SSF52540">
    <property type="entry name" value="P-loop containing nucleoside triphosphate hydrolases"/>
    <property type="match status" value="1"/>
</dbReference>
<keyword evidence="6" id="KW-0539">Nucleus</keyword>
<keyword evidence="4" id="KW-0132">Cell division</keyword>
<evidence type="ECO:0000256" key="1">
    <source>
        <dbReference type="ARBA" id="ARBA00004123"/>
    </source>
</evidence>
<keyword evidence="11" id="KW-1185">Reference proteome</keyword>
<feature type="coiled-coil region" evidence="8">
    <location>
        <begin position="195"/>
        <end position="236"/>
    </location>
</feature>
<evidence type="ECO:0000256" key="6">
    <source>
        <dbReference type="ARBA" id="ARBA00023242"/>
    </source>
</evidence>
<dbReference type="PANTHER" id="PTHR18937:SF12">
    <property type="entry name" value="STRUCTURAL MAINTENANCE OF CHROMOSOMES PROTEIN"/>
    <property type="match status" value="1"/>
</dbReference>
<dbReference type="Proteomes" id="UP000054166">
    <property type="component" value="Unassembled WGS sequence"/>
</dbReference>
<dbReference type="OrthoDB" id="5575062at2759"/>